<feature type="transmembrane region" description="Helical" evidence="1">
    <location>
        <begin position="71"/>
        <end position="91"/>
    </location>
</feature>
<protein>
    <submittedName>
        <fullName evidence="2">Uncharacterized protein</fullName>
    </submittedName>
</protein>
<reference evidence="2" key="1">
    <citation type="journal article" date="2023" name="Mol. Phylogenet. Evol.">
        <title>Genome-scale phylogeny and comparative genomics of the fungal order Sordariales.</title>
        <authorList>
            <person name="Hensen N."/>
            <person name="Bonometti L."/>
            <person name="Westerberg I."/>
            <person name="Brannstrom I.O."/>
            <person name="Guillou S."/>
            <person name="Cros-Aarteil S."/>
            <person name="Calhoun S."/>
            <person name="Haridas S."/>
            <person name="Kuo A."/>
            <person name="Mondo S."/>
            <person name="Pangilinan J."/>
            <person name="Riley R."/>
            <person name="LaButti K."/>
            <person name="Andreopoulos B."/>
            <person name="Lipzen A."/>
            <person name="Chen C."/>
            <person name="Yan M."/>
            <person name="Daum C."/>
            <person name="Ng V."/>
            <person name="Clum A."/>
            <person name="Steindorff A."/>
            <person name="Ohm R.A."/>
            <person name="Martin F."/>
            <person name="Silar P."/>
            <person name="Natvig D.O."/>
            <person name="Lalanne C."/>
            <person name="Gautier V."/>
            <person name="Ament-Velasquez S.L."/>
            <person name="Kruys A."/>
            <person name="Hutchinson M.I."/>
            <person name="Powell A.J."/>
            <person name="Barry K."/>
            <person name="Miller A.N."/>
            <person name="Grigoriev I.V."/>
            <person name="Debuchy R."/>
            <person name="Gladieux P."/>
            <person name="Hiltunen Thoren M."/>
            <person name="Johannesson H."/>
        </authorList>
    </citation>
    <scope>NUCLEOTIDE SEQUENCE</scope>
    <source>
        <strain evidence="2">CBS 990.96</strain>
    </source>
</reference>
<accession>A0AAN7BQY6</accession>
<organism evidence="2 3">
    <name type="scientific">Podospora fimiseda</name>
    <dbReference type="NCBI Taxonomy" id="252190"/>
    <lineage>
        <taxon>Eukaryota</taxon>
        <taxon>Fungi</taxon>
        <taxon>Dikarya</taxon>
        <taxon>Ascomycota</taxon>
        <taxon>Pezizomycotina</taxon>
        <taxon>Sordariomycetes</taxon>
        <taxon>Sordariomycetidae</taxon>
        <taxon>Sordariales</taxon>
        <taxon>Podosporaceae</taxon>
        <taxon>Podospora</taxon>
    </lineage>
</organism>
<evidence type="ECO:0000313" key="2">
    <source>
        <dbReference type="EMBL" id="KAK4227875.1"/>
    </source>
</evidence>
<proteinExistence type="predicted"/>
<keyword evidence="1" id="KW-0812">Transmembrane</keyword>
<keyword evidence="1" id="KW-1133">Transmembrane helix</keyword>
<evidence type="ECO:0000313" key="3">
    <source>
        <dbReference type="Proteomes" id="UP001301958"/>
    </source>
</evidence>
<dbReference type="EMBL" id="MU865326">
    <property type="protein sequence ID" value="KAK4227875.1"/>
    <property type="molecule type" value="Genomic_DNA"/>
</dbReference>
<gene>
    <name evidence="2" type="ORF">QBC38DRAFT_182269</name>
</gene>
<sequence length="119" mass="13633">MVVMVVPGLLLIILCLSMVEFSVVLTFRLCCSLDRAQSSNENRLSHGVLGREEREGRLSCMIRRLSCDGGFFCCFFLLFFFIFFTTSWFVLCDMNSGYFENFIHCGPLLYMSSNSSSRD</sequence>
<keyword evidence="3" id="KW-1185">Reference proteome</keyword>
<comment type="caution">
    <text evidence="2">The sequence shown here is derived from an EMBL/GenBank/DDBJ whole genome shotgun (WGS) entry which is preliminary data.</text>
</comment>
<reference evidence="2" key="2">
    <citation type="submission" date="2023-05" db="EMBL/GenBank/DDBJ databases">
        <authorList>
            <consortium name="Lawrence Berkeley National Laboratory"/>
            <person name="Steindorff A."/>
            <person name="Hensen N."/>
            <person name="Bonometti L."/>
            <person name="Westerberg I."/>
            <person name="Brannstrom I.O."/>
            <person name="Guillou S."/>
            <person name="Cros-Aarteil S."/>
            <person name="Calhoun S."/>
            <person name="Haridas S."/>
            <person name="Kuo A."/>
            <person name="Mondo S."/>
            <person name="Pangilinan J."/>
            <person name="Riley R."/>
            <person name="Labutti K."/>
            <person name="Andreopoulos B."/>
            <person name="Lipzen A."/>
            <person name="Chen C."/>
            <person name="Yanf M."/>
            <person name="Daum C."/>
            <person name="Ng V."/>
            <person name="Clum A."/>
            <person name="Ohm R."/>
            <person name="Martin F."/>
            <person name="Silar P."/>
            <person name="Natvig D."/>
            <person name="Lalanne C."/>
            <person name="Gautier V."/>
            <person name="Ament-Velasquez S.L."/>
            <person name="Kruys A."/>
            <person name="Hutchinson M.I."/>
            <person name="Powell A.J."/>
            <person name="Barry K."/>
            <person name="Miller A.N."/>
            <person name="Grigoriev I.V."/>
            <person name="Debuchy R."/>
            <person name="Gladieux P."/>
            <person name="Thoren M.H."/>
            <person name="Johannesson H."/>
        </authorList>
    </citation>
    <scope>NUCLEOTIDE SEQUENCE</scope>
    <source>
        <strain evidence="2">CBS 990.96</strain>
    </source>
</reference>
<name>A0AAN7BQY6_9PEZI</name>
<dbReference type="AlphaFoldDB" id="A0AAN7BQY6"/>
<keyword evidence="1" id="KW-0472">Membrane</keyword>
<feature type="transmembrane region" description="Helical" evidence="1">
    <location>
        <begin position="6"/>
        <end position="27"/>
    </location>
</feature>
<evidence type="ECO:0000256" key="1">
    <source>
        <dbReference type="SAM" id="Phobius"/>
    </source>
</evidence>
<dbReference type="Proteomes" id="UP001301958">
    <property type="component" value="Unassembled WGS sequence"/>
</dbReference>